<dbReference type="Pfam" id="PF03417">
    <property type="entry name" value="AAT"/>
    <property type="match status" value="1"/>
</dbReference>
<dbReference type="GO" id="GO:0000176">
    <property type="term" value="C:nuclear exosome (RNase complex)"/>
    <property type="evidence" value="ECO:0007669"/>
    <property type="project" value="UniProtKB-ARBA"/>
</dbReference>
<dbReference type="SUPFAM" id="SSF54211">
    <property type="entry name" value="Ribosomal protein S5 domain 2-like"/>
    <property type="match status" value="1"/>
</dbReference>
<evidence type="ECO:0000313" key="5">
    <source>
        <dbReference type="Proteomes" id="UP000308199"/>
    </source>
</evidence>
<proteinExistence type="predicted"/>
<dbReference type="InterPro" id="IPR001247">
    <property type="entry name" value="ExoRNase_PH_dom1"/>
</dbReference>
<dbReference type="InterPro" id="IPR020568">
    <property type="entry name" value="Ribosomal_Su5_D2-typ_SF"/>
</dbReference>
<sequence>MASSSKSEQAYIRSSLLSKTPLRPDGRALDDYRPIALETQVVPLANGSARVNIGGAGLNGVGGGLQGTEVIAAVKLEVEDIVKGKGLEGGRMVCNVSCSPSAYPQLTGTAVDDLQYDLTAIVHDSLSHSSLRPKNLTILPSKKSWLLHLDLLILSDNGNIYDTLFLAAAAALRDTRVPRTRSIEYKARRGGGQSAVDRLVVEDVQMGDDGAQNSGLDTRALNKATDFDLTDYWDEGDPLICTGSWPICVTLNLIPPTFYLDASSIEESATELRIILLYSFEGSSSSLQGMRLIGPGETDASLLKPLLRQAEGYARKLQKALDVKLQSEYSNRYPKQKGGNLKATPVVRVDLSGTSYEVRKLGFCVCGSYRSDYWRASVLRIISQVGFQHGTLLRVQILSQLTVYRTIFRALSKLEWPQVLEYAKAFQPTIQRLAPDLYREIEGIAAGVGDEVTLFDILALNARSEIALGRFDDGCTSLGWTLDRNPNSRIQILAQNWDWTESVGENLALASITQPGKPKIWMVIEPGIVGKIGFNSASVGICLNAIRAGVFSTELLPIHLLLRIALECTSIDSAISELERLGGPASSQHFLIADATSGSRGLEISPRGNAYLSPDAQGIVVHTNHFLENKFIREVPWLSGSPVRLARIRKLCEEIRKETLANKEGSIAPELLRAKVFSDKHGAPQAICCHMEAADGRAISTLFNIIMHFGPGKEPYAEVLFGRPGPDNVGPIYKMPCFSPSPPGTPLSSLENRPLPHDSGDTPRARAHTLVIPQHNDNSRRRKNRDADDDDEGTVVGVDDHVDAKDAESMMPGCGRTLFANLNNYKPFLFNPSHR</sequence>
<dbReference type="Gene3D" id="1.10.10.2120">
    <property type="match status" value="1"/>
</dbReference>
<dbReference type="Gene3D" id="3.60.60.10">
    <property type="entry name" value="Penicillin V Acylase, Chain A"/>
    <property type="match status" value="1"/>
</dbReference>
<reference evidence="4 5" key="1">
    <citation type="submission" date="2019-02" db="EMBL/GenBank/DDBJ databases">
        <title>Genome sequencing of the rare red list fungi Phellinidium pouzarii.</title>
        <authorList>
            <person name="Buettner E."/>
            <person name="Kellner H."/>
        </authorList>
    </citation>
    <scope>NUCLEOTIDE SEQUENCE [LARGE SCALE GENOMIC DNA]</scope>
    <source>
        <strain evidence="4 5">DSM 108285</strain>
    </source>
</reference>
<accession>A0A4S4LE56</accession>
<dbReference type="NCBIfam" id="NF040521">
    <property type="entry name" value="C45_proenzyme"/>
    <property type="match status" value="1"/>
</dbReference>
<evidence type="ECO:0000313" key="4">
    <source>
        <dbReference type="EMBL" id="THH09945.1"/>
    </source>
</evidence>
<dbReference type="PANTHER" id="PTHR34180">
    <property type="entry name" value="PEPTIDASE C45"/>
    <property type="match status" value="1"/>
</dbReference>
<feature type="region of interest" description="Disordered" evidence="1">
    <location>
        <begin position="743"/>
        <end position="798"/>
    </location>
</feature>
<dbReference type="Pfam" id="PF01138">
    <property type="entry name" value="RNase_PH"/>
    <property type="match status" value="1"/>
</dbReference>
<dbReference type="InterPro" id="IPR027408">
    <property type="entry name" value="PNPase/RNase_PH_dom_sf"/>
</dbReference>
<evidence type="ECO:0000259" key="3">
    <source>
        <dbReference type="Pfam" id="PF03417"/>
    </source>
</evidence>
<dbReference type="OrthoDB" id="189997at2759"/>
<keyword evidence="5" id="KW-1185">Reference proteome</keyword>
<dbReference type="PANTHER" id="PTHR34180:SF1">
    <property type="entry name" value="BETA-ALANYL-DOPAMINE_CARCININE HYDROLASE"/>
    <property type="match status" value="1"/>
</dbReference>
<dbReference type="InterPro" id="IPR005079">
    <property type="entry name" value="Peptidase_C45_hydrolase"/>
</dbReference>
<comment type="caution">
    <text evidence="4">The sequence shown here is derived from an EMBL/GenBank/DDBJ whole genome shotgun (WGS) entry which is preliminary data.</text>
</comment>
<dbReference type="EMBL" id="SGPK01000048">
    <property type="protein sequence ID" value="THH09945.1"/>
    <property type="molecule type" value="Genomic_DNA"/>
</dbReference>
<gene>
    <name evidence="4" type="ORF">EW145_g1657</name>
</gene>
<dbReference type="Gene3D" id="3.30.230.70">
    <property type="entry name" value="GHMP Kinase, N-terminal domain"/>
    <property type="match status" value="1"/>
</dbReference>
<feature type="compositionally biased region" description="Basic and acidic residues" evidence="1">
    <location>
        <begin position="754"/>
        <end position="764"/>
    </location>
</feature>
<name>A0A4S4LE56_9AGAM</name>
<feature type="domain" description="Exoribonuclease phosphorolytic" evidence="2">
    <location>
        <begin position="32"/>
        <end position="178"/>
    </location>
</feature>
<evidence type="ECO:0000259" key="2">
    <source>
        <dbReference type="Pfam" id="PF01138"/>
    </source>
</evidence>
<organism evidence="4 5">
    <name type="scientific">Phellinidium pouzarii</name>
    <dbReference type="NCBI Taxonomy" id="167371"/>
    <lineage>
        <taxon>Eukaryota</taxon>
        <taxon>Fungi</taxon>
        <taxon>Dikarya</taxon>
        <taxon>Basidiomycota</taxon>
        <taxon>Agaricomycotina</taxon>
        <taxon>Agaricomycetes</taxon>
        <taxon>Hymenochaetales</taxon>
        <taxon>Hymenochaetaceae</taxon>
        <taxon>Phellinidium</taxon>
    </lineage>
</organism>
<evidence type="ECO:0000256" key="1">
    <source>
        <dbReference type="SAM" id="MobiDB-lite"/>
    </source>
</evidence>
<dbReference type="Proteomes" id="UP000308199">
    <property type="component" value="Unassembled WGS sequence"/>
</dbReference>
<feature type="domain" description="Peptidase C45 hydrolase" evidence="3">
    <location>
        <begin position="487"/>
        <end position="678"/>
    </location>
</feature>
<protein>
    <submittedName>
        <fullName evidence="4">Uncharacterized protein</fullName>
    </submittedName>
</protein>
<dbReference type="SUPFAM" id="SSF55666">
    <property type="entry name" value="Ribonuclease PH domain 2-like"/>
    <property type="match status" value="1"/>
</dbReference>
<dbReference type="InterPro" id="IPR047794">
    <property type="entry name" value="C45_proenzyme-like"/>
</dbReference>
<dbReference type="AlphaFoldDB" id="A0A4S4LE56"/>
<dbReference type="InterPro" id="IPR036345">
    <property type="entry name" value="ExoRNase_PH_dom2_sf"/>
</dbReference>
<dbReference type="InterPro" id="IPR047801">
    <property type="entry name" value="Peptidase_C45"/>
</dbReference>